<evidence type="ECO:0000313" key="3">
    <source>
        <dbReference type="Proteomes" id="UP000051086"/>
    </source>
</evidence>
<keyword evidence="3" id="KW-1185">Reference proteome</keyword>
<protein>
    <submittedName>
        <fullName evidence="2">Uncharacterized protein</fullName>
    </submittedName>
</protein>
<organism evidence="2 4">
    <name type="scientific">Thalassovita autumnalis</name>
    <dbReference type="NCBI Taxonomy" id="2072972"/>
    <lineage>
        <taxon>Bacteria</taxon>
        <taxon>Pseudomonadati</taxon>
        <taxon>Pseudomonadota</taxon>
        <taxon>Alphaproteobacteria</taxon>
        <taxon>Rhodobacterales</taxon>
        <taxon>Roseobacteraceae</taxon>
        <taxon>Thalassovita</taxon>
    </lineage>
</organism>
<gene>
    <name evidence="1" type="ORF">TL5118_00369</name>
    <name evidence="2" type="ORF">TL5120_01822</name>
</gene>
<dbReference type="Proteomes" id="UP000051887">
    <property type="component" value="Unassembled WGS sequence"/>
</dbReference>
<sequence length="58" mass="6363">MKNDWILEVLRDLKAYADLNGLDVLAHQLEATERVALAEILLEAGRGMEAGRAQASGR</sequence>
<name>A0A0P1FPI0_9RHOB</name>
<evidence type="ECO:0000313" key="1">
    <source>
        <dbReference type="EMBL" id="CUH63201.1"/>
    </source>
</evidence>
<reference evidence="2 4" key="2">
    <citation type="submission" date="2015-09" db="EMBL/GenBank/DDBJ databases">
        <authorList>
            <consortium name="Swine Surveillance"/>
        </authorList>
    </citation>
    <scope>NUCLEOTIDE SEQUENCE [LARGE SCALE GENOMIC DNA]</scope>
    <source>
        <strain evidence="2 4">5120</strain>
    </source>
</reference>
<proteinExistence type="predicted"/>
<dbReference type="RefSeq" id="WP_165590005.1">
    <property type="nucleotide sequence ID" value="NZ_CYSB01000005.1"/>
</dbReference>
<reference evidence="1 3" key="1">
    <citation type="submission" date="2015-09" db="EMBL/GenBank/DDBJ databases">
        <authorList>
            <person name="Rodrigo-Torres L."/>
            <person name="Arahal D.R."/>
        </authorList>
    </citation>
    <scope>NUCLEOTIDE SEQUENCE [LARGE SCALE GENOMIC DNA]</scope>
    <source>
        <strain evidence="1 3">CECT 5118</strain>
    </source>
</reference>
<dbReference type="EMBL" id="CYSC01000027">
    <property type="protein sequence ID" value="CUH72026.1"/>
    <property type="molecule type" value="Genomic_DNA"/>
</dbReference>
<evidence type="ECO:0000313" key="4">
    <source>
        <dbReference type="Proteomes" id="UP000051887"/>
    </source>
</evidence>
<accession>A0A0P1FPI0</accession>
<dbReference type="EMBL" id="CYSB01000005">
    <property type="protein sequence ID" value="CUH63201.1"/>
    <property type="molecule type" value="Genomic_DNA"/>
</dbReference>
<evidence type="ECO:0000313" key="2">
    <source>
        <dbReference type="EMBL" id="CUH72026.1"/>
    </source>
</evidence>
<dbReference type="AlphaFoldDB" id="A0A0P1FPI0"/>
<dbReference type="Proteomes" id="UP000051086">
    <property type="component" value="Unassembled WGS sequence"/>
</dbReference>